<evidence type="ECO:0000313" key="2">
    <source>
        <dbReference type="EMBL" id="ABS51896.1"/>
    </source>
</evidence>
<proteinExistence type="predicted"/>
<reference evidence="3" key="1">
    <citation type="submission" date="2007-07" db="EMBL/GenBank/DDBJ databases">
        <title>Complete genome sequence of Campylobacter hominis ATCC BAA-381, a commensal isolated from the human gastrointestinal tract.</title>
        <authorList>
            <person name="Fouts D.E."/>
            <person name="Mongodin E.F."/>
            <person name="Puiu D."/>
            <person name="Sebastian Y."/>
            <person name="Miller W.G."/>
            <person name="Mandrell R.E."/>
            <person name="Nelson K.E."/>
        </authorList>
    </citation>
    <scope>NUCLEOTIDE SEQUENCE [LARGE SCALE GENOMIC DNA]</scope>
    <source>
        <strain evidence="3">ATCC BAA-381 / LMG 19568 / NCTC 13146 / CH001A</strain>
    </source>
</reference>
<dbReference type="RefSeq" id="WP_012109304.1">
    <property type="nucleotide sequence ID" value="NC_009714.1"/>
</dbReference>
<dbReference type="eggNOG" id="COG3646">
    <property type="taxonomic scope" value="Bacteria"/>
</dbReference>
<dbReference type="Proteomes" id="UP000002407">
    <property type="component" value="Chromosome"/>
</dbReference>
<keyword evidence="3" id="KW-1185">Reference proteome</keyword>
<dbReference type="InterPro" id="IPR014054">
    <property type="entry name" value="Phage_regulatory_Rha"/>
</dbReference>
<dbReference type="NCBIfam" id="TIGR02681">
    <property type="entry name" value="phage_pRha"/>
    <property type="match status" value="1"/>
</dbReference>
<evidence type="ECO:0000256" key="1">
    <source>
        <dbReference type="SAM" id="Coils"/>
    </source>
</evidence>
<dbReference type="EMBL" id="CP000776">
    <property type="protein sequence ID" value="ABS51896.1"/>
    <property type="molecule type" value="Genomic_DNA"/>
</dbReference>
<dbReference type="Pfam" id="PF09669">
    <property type="entry name" value="Phage_pRha"/>
    <property type="match status" value="1"/>
</dbReference>
<sequence>MNNIIINNVEVEFEVVKDKVFTNSLQIAEVFEKEHKNIIRIIENLPNDDFRQLNFEPSCEVRRNGLFDKETKFYNLTRDGFSLLVMSFTGEKAYKFKIAYINAFNKMEAILKEPMSEIDILIKQAELLKENQQKMKALEAKTDELHKEQLKARNNINRILANDKELTVIAYASLNGIKANSYNAAIIGKKAAKLSREQGICTGSTIDKRFGKVNTYDTDILKQVFDKHFESF</sequence>
<organism evidence="2 3">
    <name type="scientific">Campylobacter hominis (strain ATCC BAA-381 / DSM 21671 / CCUG 45161 / LMG 19568 / NCTC 13146 / CH001A)</name>
    <dbReference type="NCBI Taxonomy" id="360107"/>
    <lineage>
        <taxon>Bacteria</taxon>
        <taxon>Pseudomonadati</taxon>
        <taxon>Campylobacterota</taxon>
        <taxon>Epsilonproteobacteria</taxon>
        <taxon>Campylobacterales</taxon>
        <taxon>Campylobacteraceae</taxon>
        <taxon>Campylobacter</taxon>
    </lineage>
</organism>
<dbReference type="STRING" id="360107.CHAB381_1464"/>
<dbReference type="HOGENOM" id="CLU_046670_2_1_7"/>
<dbReference type="OrthoDB" id="9808959at2"/>
<evidence type="ECO:0000313" key="3">
    <source>
        <dbReference type="Proteomes" id="UP000002407"/>
    </source>
</evidence>
<name>A7I3A9_CAMHC</name>
<dbReference type="AlphaFoldDB" id="A7I3A9"/>
<accession>A7I3A9</accession>
<dbReference type="KEGG" id="cha:CHAB381_1464"/>
<feature type="coiled-coil region" evidence="1">
    <location>
        <begin position="121"/>
        <end position="155"/>
    </location>
</feature>
<keyword evidence="1" id="KW-0175">Coiled coil</keyword>
<gene>
    <name evidence="2" type="ordered locus">CHAB381_1464</name>
</gene>
<protein>
    <submittedName>
        <fullName evidence="2">Phage anti-repressor protein</fullName>
    </submittedName>
</protein>